<dbReference type="PANTHER" id="PTHR13090">
    <property type="entry name" value="ARGININE-HYDROXYLASE NDUFAF5, MITOCHONDRIAL"/>
    <property type="match status" value="1"/>
</dbReference>
<evidence type="ECO:0000313" key="4">
    <source>
        <dbReference type="EMBL" id="AWB34985.1"/>
    </source>
</evidence>
<dbReference type="Gene3D" id="3.40.50.150">
    <property type="entry name" value="Vaccinia Virus protein VP39"/>
    <property type="match status" value="1"/>
</dbReference>
<dbReference type="InterPro" id="IPR050602">
    <property type="entry name" value="Malonyl-ACP_OMT"/>
</dbReference>
<feature type="domain" description="Methyltransferase type 11" evidence="3">
    <location>
        <begin position="56"/>
        <end position="164"/>
    </location>
</feature>
<dbReference type="EMBL" id="CP028901">
    <property type="protein sequence ID" value="AWB34985.1"/>
    <property type="molecule type" value="Genomic_DNA"/>
</dbReference>
<protein>
    <submittedName>
        <fullName evidence="4">SAM-dependent methyltransferase</fullName>
    </submittedName>
</protein>
<dbReference type="InterPro" id="IPR029063">
    <property type="entry name" value="SAM-dependent_MTases_sf"/>
</dbReference>
<dbReference type="PANTHER" id="PTHR13090:SF1">
    <property type="entry name" value="ARGININE-HYDROXYLASE NDUFAF5, MITOCHONDRIAL"/>
    <property type="match status" value="1"/>
</dbReference>
<dbReference type="Pfam" id="PF08241">
    <property type="entry name" value="Methyltransf_11"/>
    <property type="match status" value="1"/>
</dbReference>
<dbReference type="GO" id="GO:0032259">
    <property type="term" value="P:methylation"/>
    <property type="evidence" value="ECO:0007669"/>
    <property type="project" value="UniProtKB-KW"/>
</dbReference>
<accession>A0A2R4XMH5</accession>
<dbReference type="CDD" id="cd02440">
    <property type="entry name" value="AdoMet_MTases"/>
    <property type="match status" value="1"/>
</dbReference>
<dbReference type="AlphaFoldDB" id="A0A2R4XMH5"/>
<dbReference type="RefSeq" id="WP_108622395.1">
    <property type="nucleotide sequence ID" value="NZ_CP028901.1"/>
</dbReference>
<dbReference type="GO" id="GO:0008757">
    <property type="term" value="F:S-adenosylmethionine-dependent methyltransferase activity"/>
    <property type="evidence" value="ECO:0007669"/>
    <property type="project" value="InterPro"/>
</dbReference>
<evidence type="ECO:0000259" key="3">
    <source>
        <dbReference type="Pfam" id="PF08241"/>
    </source>
</evidence>
<sequence>MTDSATTKHLAIRAQDVMLQFDRRGRPQSGDFLHAEIAERMRQRLKLIRIQPETVLDAGCGAGERTELLRDRFAQANIISLDHNPRLLAALRKSYRLEGFGRWISRWKGQQKHRTVCADLATTGLEPESLDMVWSNLALHWHPKPHDVIREWGRILRPEGLAFFSCYGPATAIELRAALRDADLDTSTMPFVDMHDFGDMLVEHGFADPVMDQETLTLTYRSADALLRDVAALGGNASSERRRALPSRQWLEKLKRALESTADTDGRLKLTIEVSYGHAWRQAIRQQGSETLISLNSLRRKGPQF</sequence>
<dbReference type="InterPro" id="IPR013216">
    <property type="entry name" value="Methyltransf_11"/>
</dbReference>
<reference evidence="4 5" key="1">
    <citation type="submission" date="2018-04" db="EMBL/GenBank/DDBJ databases">
        <title>Bordetella sp. HZ20 isolated from seawater.</title>
        <authorList>
            <person name="Sun C."/>
        </authorList>
    </citation>
    <scope>NUCLEOTIDE SEQUENCE [LARGE SCALE GENOMIC DNA]</scope>
    <source>
        <strain evidence="4 5">HZ20</strain>
    </source>
</reference>
<keyword evidence="1 4" id="KW-0489">Methyltransferase</keyword>
<evidence type="ECO:0000313" key="5">
    <source>
        <dbReference type="Proteomes" id="UP000244571"/>
    </source>
</evidence>
<gene>
    <name evidence="4" type="ORF">DBV39_16020</name>
</gene>
<dbReference type="SUPFAM" id="SSF53335">
    <property type="entry name" value="S-adenosyl-L-methionine-dependent methyltransferases"/>
    <property type="match status" value="1"/>
</dbReference>
<keyword evidence="2 4" id="KW-0808">Transferase</keyword>
<keyword evidence="5" id="KW-1185">Reference proteome</keyword>
<organism evidence="4 5">
    <name type="scientific">Orrella marina</name>
    <dbReference type="NCBI Taxonomy" id="2163011"/>
    <lineage>
        <taxon>Bacteria</taxon>
        <taxon>Pseudomonadati</taxon>
        <taxon>Pseudomonadota</taxon>
        <taxon>Betaproteobacteria</taxon>
        <taxon>Burkholderiales</taxon>
        <taxon>Alcaligenaceae</taxon>
        <taxon>Orrella</taxon>
    </lineage>
</organism>
<dbReference type="Proteomes" id="UP000244571">
    <property type="component" value="Chromosome"/>
</dbReference>
<proteinExistence type="predicted"/>
<evidence type="ECO:0000256" key="2">
    <source>
        <dbReference type="ARBA" id="ARBA00022679"/>
    </source>
</evidence>
<name>A0A2R4XMH5_9BURK</name>
<evidence type="ECO:0000256" key="1">
    <source>
        <dbReference type="ARBA" id="ARBA00022603"/>
    </source>
</evidence>
<dbReference type="OrthoDB" id="9760689at2"/>
<dbReference type="KEGG" id="boz:DBV39_16020"/>